<evidence type="ECO:0000259" key="3">
    <source>
        <dbReference type="Pfam" id="PF14577"/>
    </source>
</evidence>
<evidence type="ECO:0008006" key="6">
    <source>
        <dbReference type="Google" id="ProtNLM"/>
    </source>
</evidence>
<dbReference type="AlphaFoldDB" id="A0AAD3Y1U7"/>
<feature type="compositionally biased region" description="Polar residues" evidence="1">
    <location>
        <begin position="1"/>
        <end position="10"/>
    </location>
</feature>
<evidence type="ECO:0000256" key="1">
    <source>
        <dbReference type="SAM" id="MobiDB-lite"/>
    </source>
</evidence>
<dbReference type="Pfam" id="PF14576">
    <property type="entry name" value="SEO_N"/>
    <property type="match status" value="1"/>
</dbReference>
<evidence type="ECO:0000313" key="4">
    <source>
        <dbReference type="EMBL" id="GMH23911.1"/>
    </source>
</evidence>
<reference evidence="4" key="1">
    <citation type="submission" date="2023-05" db="EMBL/GenBank/DDBJ databases">
        <title>Nepenthes gracilis genome sequencing.</title>
        <authorList>
            <person name="Fukushima K."/>
        </authorList>
    </citation>
    <scope>NUCLEOTIDE SEQUENCE</scope>
    <source>
        <strain evidence="4">SING2019-196</strain>
    </source>
</reference>
<accession>A0AAD3Y1U7</accession>
<proteinExistence type="predicted"/>
<feature type="region of interest" description="Disordered" evidence="1">
    <location>
        <begin position="50"/>
        <end position="69"/>
    </location>
</feature>
<comment type="caution">
    <text evidence="4">The sequence shown here is derived from an EMBL/GenBank/DDBJ whole genome shotgun (WGS) entry which is preliminary data.</text>
</comment>
<feature type="domain" description="Sieve element occlusion C-terminal" evidence="3">
    <location>
        <begin position="490"/>
        <end position="724"/>
    </location>
</feature>
<dbReference type="InterPro" id="IPR027942">
    <property type="entry name" value="SEO_N"/>
</dbReference>
<dbReference type="PANTHER" id="PTHR33232:SF9">
    <property type="entry name" value="PROTEIN SIEVE ELEMENT OCCLUSION B"/>
    <property type="match status" value="1"/>
</dbReference>
<evidence type="ECO:0000313" key="5">
    <source>
        <dbReference type="Proteomes" id="UP001279734"/>
    </source>
</evidence>
<evidence type="ECO:0000259" key="2">
    <source>
        <dbReference type="Pfam" id="PF14576"/>
    </source>
</evidence>
<feature type="region of interest" description="Disordered" evidence="1">
    <location>
        <begin position="1"/>
        <end position="38"/>
    </location>
</feature>
<keyword evidence="5" id="KW-1185">Reference proteome</keyword>
<protein>
    <recommendedName>
        <fullName evidence="6">Protein SIEVE ELEMENT OCCLUSION B-like</fullName>
    </recommendedName>
</protein>
<organism evidence="4 5">
    <name type="scientific">Nepenthes gracilis</name>
    <name type="common">Slender pitcher plant</name>
    <dbReference type="NCBI Taxonomy" id="150966"/>
    <lineage>
        <taxon>Eukaryota</taxon>
        <taxon>Viridiplantae</taxon>
        <taxon>Streptophyta</taxon>
        <taxon>Embryophyta</taxon>
        <taxon>Tracheophyta</taxon>
        <taxon>Spermatophyta</taxon>
        <taxon>Magnoliopsida</taxon>
        <taxon>eudicotyledons</taxon>
        <taxon>Gunneridae</taxon>
        <taxon>Pentapetalae</taxon>
        <taxon>Caryophyllales</taxon>
        <taxon>Nepenthaceae</taxon>
        <taxon>Nepenthes</taxon>
    </lineage>
</organism>
<dbReference type="GO" id="GO:0010088">
    <property type="term" value="P:phloem development"/>
    <property type="evidence" value="ECO:0007669"/>
    <property type="project" value="InterPro"/>
</dbReference>
<dbReference type="Proteomes" id="UP001279734">
    <property type="component" value="Unassembled WGS sequence"/>
</dbReference>
<dbReference type="PANTHER" id="PTHR33232">
    <property type="entry name" value="PROTEIN SIEVE ELEMENT OCCLUSION B-LIKE"/>
    <property type="match status" value="1"/>
</dbReference>
<dbReference type="Pfam" id="PF14577">
    <property type="entry name" value="SEO_C"/>
    <property type="match status" value="1"/>
</dbReference>
<feature type="domain" description="Sieve element occlusion N-terminal" evidence="2">
    <location>
        <begin position="79"/>
        <end position="362"/>
    </location>
</feature>
<dbReference type="InterPro" id="IPR039299">
    <property type="entry name" value="SEOA"/>
</dbReference>
<dbReference type="InterPro" id="IPR027944">
    <property type="entry name" value="SEO_C"/>
</dbReference>
<name>A0AAD3Y1U7_NEPGR</name>
<dbReference type="EMBL" id="BSYO01000027">
    <property type="protein sequence ID" value="GMH23911.1"/>
    <property type="molecule type" value="Genomic_DNA"/>
</dbReference>
<gene>
    <name evidence="4" type="ORF">Nepgr_025754</name>
</gene>
<sequence length="741" mass="83777">MAAITPNTRLTAPFRSLQPQQERDTPLTAVDPSPPRAAPLLVTADDQVLPRGTSLPAKSPAPLPPLQPRGDRIGIFLTSDDQLLTRNVEETHIPDGGQLIDVRPLFLLVEDIIARATQTVQGATPGAEITKETRATEGKDSLTALASIPDLSLIIERIFCEMTCKSLAGGNAHDATLSVLKLLGHFPWEAKVVLTLAAFSFTYGEFWLLAQIYSTNPLANSMARLKQLRLVTDQSGSFKYQFDAVNKLIKAILNVTRCIVEFTELPSTYITEEESTLKATRNYFPIAVYWTIRSIVGAAAQITTLTSSGQAYLPSITEAWELSNWENKLNTIYEHFLVITRRLSDIIARKREDEAYDLLYKFIYERIHIDNFPVLNRLFGLKDDPTPLYHCSSKRRVQIDALRGKNVLLLISDLNISQEELSMLEQIYNYTKIHQYEVVWLPIIDRSIQWNNVVQARFEKLWEPMQWYSVYQPAKVDTAVISAFPFTSKKEADLWLDESWKLELLVDAIDQTILDWIREEKYIFIHGGDDIDWIRKFSKQAREVAQSANIKLEIVYVGKSHIKKDALTKVTDAVRSESLSYFWQDPTTVWFFWQRIQSMFLSKIQLEQADNISDTITQEIKKLLSYDRSPGGWAMLTKGSAIVLHGHGSTIYTALLQYEREWKKEAATAGFVNAFLAHLGIYDIREVPCSQFHFPASVGRVPPGMRCPVCGLPMEKNTTFICCHEEALGAAELAAALPPAV</sequence>